<feature type="signal peptide" evidence="8">
    <location>
        <begin position="1"/>
        <end position="31"/>
    </location>
</feature>
<dbReference type="Gene3D" id="3.40.50.200">
    <property type="entry name" value="Peptidase S8/S53 domain"/>
    <property type="match status" value="1"/>
</dbReference>
<evidence type="ECO:0000313" key="11">
    <source>
        <dbReference type="Proteomes" id="UP000481109"/>
    </source>
</evidence>
<keyword evidence="2 6" id="KW-0645">Protease</keyword>
<feature type="chain" id="PRO_5026035492" evidence="8">
    <location>
        <begin position="32"/>
        <end position="1216"/>
    </location>
</feature>
<dbReference type="PANTHER" id="PTHR43806">
    <property type="entry name" value="PEPTIDASE S8"/>
    <property type="match status" value="1"/>
</dbReference>
<feature type="active site" description="Charge relay system" evidence="5 6">
    <location>
        <position position="261"/>
    </location>
</feature>
<feature type="active site" description="Charge relay system" evidence="5 6">
    <location>
        <position position="432"/>
    </location>
</feature>
<dbReference type="Gene3D" id="3.50.30.30">
    <property type="match status" value="1"/>
</dbReference>
<dbReference type="InterPro" id="IPR015500">
    <property type="entry name" value="Peptidase_S8_subtilisin-rel"/>
</dbReference>
<dbReference type="InterPro" id="IPR036852">
    <property type="entry name" value="Peptidase_S8/S53_dom_sf"/>
</dbReference>
<comment type="caution">
    <text evidence="10">The sequence shown here is derived from an EMBL/GenBank/DDBJ whole genome shotgun (WGS) entry which is preliminary data.</text>
</comment>
<evidence type="ECO:0000256" key="7">
    <source>
        <dbReference type="RuleBase" id="RU003355"/>
    </source>
</evidence>
<dbReference type="AlphaFoldDB" id="A0A6G4XTS6"/>
<dbReference type="GO" id="GO:0004252">
    <property type="term" value="F:serine-type endopeptidase activity"/>
    <property type="evidence" value="ECO:0007669"/>
    <property type="project" value="UniProtKB-UniRule"/>
</dbReference>
<evidence type="ECO:0000256" key="3">
    <source>
        <dbReference type="ARBA" id="ARBA00022801"/>
    </source>
</evidence>
<dbReference type="Pfam" id="PF00082">
    <property type="entry name" value="Peptidase_S8"/>
    <property type="match status" value="1"/>
</dbReference>
<keyword evidence="8" id="KW-0732">Signal</keyword>
<evidence type="ECO:0000256" key="2">
    <source>
        <dbReference type="ARBA" id="ARBA00022670"/>
    </source>
</evidence>
<gene>
    <name evidence="10" type="ORF">G6045_31655</name>
</gene>
<dbReference type="PROSITE" id="PS51892">
    <property type="entry name" value="SUBTILASE"/>
    <property type="match status" value="1"/>
</dbReference>
<dbReference type="PRINTS" id="PR00723">
    <property type="entry name" value="SUBTILISIN"/>
</dbReference>
<evidence type="ECO:0000256" key="6">
    <source>
        <dbReference type="PROSITE-ProRule" id="PRU01240"/>
    </source>
</evidence>
<dbReference type="PANTHER" id="PTHR43806:SF65">
    <property type="entry name" value="SERINE PROTEASE APRX"/>
    <property type="match status" value="1"/>
</dbReference>
<organism evidence="10 11">
    <name type="scientific">Streptomyces mesophilus</name>
    <dbReference type="NCBI Taxonomy" id="1775132"/>
    <lineage>
        <taxon>Bacteria</taxon>
        <taxon>Bacillati</taxon>
        <taxon>Actinomycetota</taxon>
        <taxon>Actinomycetes</taxon>
        <taxon>Kitasatosporales</taxon>
        <taxon>Streptomycetaceae</taxon>
        <taxon>Streptomyces</taxon>
    </lineage>
</organism>
<proteinExistence type="inferred from homology"/>
<dbReference type="PROSITE" id="PS00138">
    <property type="entry name" value="SUBTILASE_SER"/>
    <property type="match status" value="1"/>
</dbReference>
<reference evidence="10 11" key="1">
    <citation type="submission" date="2020-02" db="EMBL/GenBank/DDBJ databases">
        <title>Whole-genome analyses of novel actinobacteria.</title>
        <authorList>
            <person name="Sahin N."/>
            <person name="Tokatli A."/>
        </authorList>
    </citation>
    <scope>NUCLEOTIDE SEQUENCE [LARGE SCALE GENOMIC DNA]</scope>
    <source>
        <strain evidence="10 11">YC504</strain>
    </source>
</reference>
<keyword evidence="4 6" id="KW-0720">Serine protease</keyword>
<evidence type="ECO:0000256" key="8">
    <source>
        <dbReference type="SAM" id="SignalP"/>
    </source>
</evidence>
<evidence type="ECO:0000256" key="1">
    <source>
        <dbReference type="ARBA" id="ARBA00011073"/>
    </source>
</evidence>
<dbReference type="SUPFAM" id="SSF52743">
    <property type="entry name" value="Subtilisin-like"/>
    <property type="match status" value="1"/>
</dbReference>
<dbReference type="CDD" id="cd07487">
    <property type="entry name" value="Peptidases_S8_1"/>
    <property type="match status" value="1"/>
</dbReference>
<name>A0A6G4XTS6_9ACTN</name>
<dbReference type="GO" id="GO:0006508">
    <property type="term" value="P:proteolysis"/>
    <property type="evidence" value="ECO:0007669"/>
    <property type="project" value="UniProtKB-KW"/>
</dbReference>
<evidence type="ECO:0000259" key="9">
    <source>
        <dbReference type="Pfam" id="PF00082"/>
    </source>
</evidence>
<dbReference type="InterPro" id="IPR023828">
    <property type="entry name" value="Peptidase_S8_Ser-AS"/>
</dbReference>
<evidence type="ECO:0000256" key="5">
    <source>
        <dbReference type="PIRSR" id="PIRSR615500-1"/>
    </source>
</evidence>
<accession>A0A6G4XTS6</accession>
<evidence type="ECO:0000313" key="10">
    <source>
        <dbReference type="EMBL" id="NGO80180.1"/>
    </source>
</evidence>
<dbReference type="SUPFAM" id="SSF81296">
    <property type="entry name" value="E set domains"/>
    <property type="match status" value="1"/>
</dbReference>
<dbReference type="InterPro" id="IPR050131">
    <property type="entry name" value="Peptidase_S8_subtilisin-like"/>
</dbReference>
<dbReference type="Proteomes" id="UP000481109">
    <property type="component" value="Unassembled WGS sequence"/>
</dbReference>
<sequence length="1216" mass="127125">MPRRRYVATAAVCTVLAVTAAVPAVSSPVQAATAAGAAMADGPAEQPRTLTLVTGETLSVSSDAEGRTTATLLNDGQGRAPDVTARYMDGELHVIPDTAVPYIAEGRLDPELFNVTKLIAYGYDDAHQDAIPLIATYGKDKRAAAPEGSTKQHTLESINAVALAADKDEAARFWGDATESGGELADSIDKLWLDKPVEASLDTSVPQIGAPEAWAGGKDGKGVAVAVLDTGIDAQHPDVAGKIKEAKNFTTDASVADGHGHGTHVAATVAGNGTKKGVAPGADLYIGKVLDNRGGGSTSAVLAGMEWAAASGAKIISMSLGSTAPSDGTDPMSQAVDRLSASSGALFVIAAGNEGPKDDTVGSPGAAASALTVGAVDKKDGLASFSSRGPLANGGLKPEVTAPGVAIVAARAKGTAMGTPVDANYTSASGTSMATPHVSGAAAIVAQAHPDWTGRQIKAALVGSAKSMAGQTVYQQGSGRIQVPQAVGQQVLASPASLSYDMVSDETTGKIARSLTYRNTTDKALSLSLKAEFNGPVGLFTLADDALTIPAGGTAQTTLNIDPALATAGRYQGAVVATGDGVTVRTPGAIIKDKPYVRMTLPITGRDGSAEHQRTTVYAVNLSTGERFQGYADRQGEASLRVTPGTYAVMASIVGLDPDSGVPRERILAGDPEVAVAGPTTVPLDARVARKVDVTTDRKSETRGMRIGYAFRSQAGGYYTTMHHVNEEWIDDLYITPMKSEASRFEWSARFIRYEEDLGARVEDGPSVDPIYFDNAPRLDGRHSLEVVPVGDASDLTGLDLTGKLALVDDFGGPYSARLAALAEAGAKAVAIAASGPGLFAVDDNSRPTVPTFTVTQAEGAALRKPGTVLNLHGVAVSPFTYDLVTGGKDSGTDKVRYRQGADAIAKIDTRYYAPAGRNQNLNESRGASLGGVWSVFESDRIVAAPLRRDEWVTAGEVSWDHEVALADRTRFYSQDIGYEGGTRRTEDWYRGVLAPTGDPNPVYRSFGSPVSRTSADQMRAVFREFGDSDPTHAGLAGTGDVNVLTLHRDGQLVVKQSAFGGQRLPMVPQEAEYVLTLDTKRDRERFWKRSTRTTTAWTFTSSHVDKDTVLPLLVPRYDLDTDGHGKVRGGGEFAFGLTIGAQSGAELSGPVAGAEVSVSYDGGVTWTKADVERERRGFEVEVDHPATGSVSLKVKAWDTAGNSVEQTVLNAYLLK</sequence>
<dbReference type="Gene3D" id="2.60.40.650">
    <property type="match status" value="1"/>
</dbReference>
<dbReference type="EMBL" id="JAAKZW010000198">
    <property type="protein sequence ID" value="NGO80180.1"/>
    <property type="molecule type" value="Genomic_DNA"/>
</dbReference>
<dbReference type="PROSITE" id="PS00136">
    <property type="entry name" value="SUBTILASE_ASP"/>
    <property type="match status" value="1"/>
</dbReference>
<dbReference type="InterPro" id="IPR023827">
    <property type="entry name" value="Peptidase_S8_Asp-AS"/>
</dbReference>
<dbReference type="RefSeq" id="WP_165335609.1">
    <property type="nucleotide sequence ID" value="NZ_JAAKZW010000198.1"/>
</dbReference>
<comment type="similarity">
    <text evidence="1 6 7">Belongs to the peptidase S8 family.</text>
</comment>
<dbReference type="InterPro" id="IPR014756">
    <property type="entry name" value="Ig_E-set"/>
</dbReference>
<feature type="domain" description="Peptidase S8/S53" evidence="9">
    <location>
        <begin position="220"/>
        <end position="472"/>
    </location>
</feature>
<feature type="active site" description="Charge relay system" evidence="5 6">
    <location>
        <position position="229"/>
    </location>
</feature>
<protein>
    <submittedName>
        <fullName evidence="10">S8 family serine peptidase</fullName>
    </submittedName>
</protein>
<evidence type="ECO:0000256" key="4">
    <source>
        <dbReference type="ARBA" id="ARBA00022825"/>
    </source>
</evidence>
<keyword evidence="11" id="KW-1185">Reference proteome</keyword>
<dbReference type="InterPro" id="IPR000209">
    <property type="entry name" value="Peptidase_S8/S53_dom"/>
</dbReference>
<keyword evidence="3 6" id="KW-0378">Hydrolase</keyword>